<dbReference type="PANTHER" id="PTHR32114">
    <property type="entry name" value="ABC TRANSPORTER ABCH.3"/>
    <property type="match status" value="1"/>
</dbReference>
<sequence length="256" mass="29305">KGSGLKDRIAGHELEVKKVVGDLSLDQAYKDVLTKLEDLVKTQTDLEKAQAQKEAHYRALESDLGALKGKMSQSEEAVIEGKDKLDSALENSIIETMEDLKTSHIEKETLAKRKAAFNAYMESLSILKDRINELDKERAGRNLTEDEWQAMNQTHKDAQTALNEEREKRISLSEKLKSLEAEMKRFESTLKRYAKYEKVQDLVQDLLDLVRGNKFVEFVAVTHLKYIALDASRRLMDITNHRYSLELDTKGNFIIC</sequence>
<accession>A0ABQ5KKK6</accession>
<organism evidence="2 3">
    <name type="scientific">Aduncisulcus paluster</name>
    <dbReference type="NCBI Taxonomy" id="2918883"/>
    <lineage>
        <taxon>Eukaryota</taxon>
        <taxon>Metamonada</taxon>
        <taxon>Carpediemonas-like organisms</taxon>
        <taxon>Aduncisulcus</taxon>
    </lineage>
</organism>
<keyword evidence="1" id="KW-0175">Coiled coil</keyword>
<name>A0ABQ5KKK6_9EUKA</name>
<dbReference type="Proteomes" id="UP001057375">
    <property type="component" value="Unassembled WGS sequence"/>
</dbReference>
<keyword evidence="3" id="KW-1185">Reference proteome</keyword>
<reference evidence="2" key="1">
    <citation type="submission" date="2022-03" db="EMBL/GenBank/DDBJ databases">
        <title>Draft genome sequence of Aduncisulcus paluster, a free-living microaerophilic Fornicata.</title>
        <authorList>
            <person name="Yuyama I."/>
            <person name="Kume K."/>
            <person name="Tamura T."/>
            <person name="Inagaki Y."/>
            <person name="Hashimoto T."/>
        </authorList>
    </citation>
    <scope>NUCLEOTIDE SEQUENCE</scope>
    <source>
        <strain evidence="2">NY0171</strain>
    </source>
</reference>
<evidence type="ECO:0000313" key="2">
    <source>
        <dbReference type="EMBL" id="GKT32008.1"/>
    </source>
</evidence>
<dbReference type="EMBL" id="BQXS01009833">
    <property type="protein sequence ID" value="GKT32008.1"/>
    <property type="molecule type" value="Genomic_DNA"/>
</dbReference>
<protein>
    <submittedName>
        <fullName evidence="2">AAA family ATPase</fullName>
    </submittedName>
</protein>
<gene>
    <name evidence="2" type="ORF">ADUPG1_006290</name>
</gene>
<feature type="non-terminal residue" evidence="2">
    <location>
        <position position="256"/>
    </location>
</feature>
<evidence type="ECO:0000256" key="1">
    <source>
        <dbReference type="SAM" id="Coils"/>
    </source>
</evidence>
<evidence type="ECO:0000313" key="3">
    <source>
        <dbReference type="Proteomes" id="UP001057375"/>
    </source>
</evidence>
<dbReference type="PANTHER" id="PTHR32114:SF2">
    <property type="entry name" value="ABC TRANSPORTER ABCH.3"/>
    <property type="match status" value="1"/>
</dbReference>
<proteinExistence type="predicted"/>
<feature type="coiled-coil region" evidence="1">
    <location>
        <begin position="117"/>
        <end position="196"/>
    </location>
</feature>
<feature type="non-terminal residue" evidence="2">
    <location>
        <position position="1"/>
    </location>
</feature>
<comment type="caution">
    <text evidence="2">The sequence shown here is derived from an EMBL/GenBank/DDBJ whole genome shotgun (WGS) entry which is preliminary data.</text>
</comment>